<organism evidence="1 2">
    <name type="scientific">Zizania palustris</name>
    <name type="common">Northern wild rice</name>
    <dbReference type="NCBI Taxonomy" id="103762"/>
    <lineage>
        <taxon>Eukaryota</taxon>
        <taxon>Viridiplantae</taxon>
        <taxon>Streptophyta</taxon>
        <taxon>Embryophyta</taxon>
        <taxon>Tracheophyta</taxon>
        <taxon>Spermatophyta</taxon>
        <taxon>Magnoliopsida</taxon>
        <taxon>Liliopsida</taxon>
        <taxon>Poales</taxon>
        <taxon>Poaceae</taxon>
        <taxon>BOP clade</taxon>
        <taxon>Oryzoideae</taxon>
        <taxon>Oryzeae</taxon>
        <taxon>Zizaniinae</taxon>
        <taxon>Zizania</taxon>
    </lineage>
</organism>
<reference evidence="1" key="2">
    <citation type="submission" date="2021-02" db="EMBL/GenBank/DDBJ databases">
        <authorList>
            <person name="Kimball J.A."/>
            <person name="Haas M.W."/>
            <person name="Macchietto M."/>
            <person name="Kono T."/>
            <person name="Duquette J."/>
            <person name="Shao M."/>
        </authorList>
    </citation>
    <scope>NUCLEOTIDE SEQUENCE</scope>
    <source>
        <tissue evidence="1">Fresh leaf tissue</tissue>
    </source>
</reference>
<keyword evidence="2" id="KW-1185">Reference proteome</keyword>
<dbReference type="EMBL" id="JAAALK010000285">
    <property type="protein sequence ID" value="KAG8064620.1"/>
    <property type="molecule type" value="Genomic_DNA"/>
</dbReference>
<evidence type="ECO:0000313" key="1">
    <source>
        <dbReference type="EMBL" id="KAG8064620.1"/>
    </source>
</evidence>
<dbReference type="AlphaFoldDB" id="A0A8J5VFD3"/>
<gene>
    <name evidence="1" type="ORF">GUJ93_ZPchr0004g38394</name>
</gene>
<name>A0A8J5VFD3_ZIZPA</name>
<comment type="caution">
    <text evidence="1">The sequence shown here is derived from an EMBL/GenBank/DDBJ whole genome shotgun (WGS) entry which is preliminary data.</text>
</comment>
<evidence type="ECO:0000313" key="2">
    <source>
        <dbReference type="Proteomes" id="UP000729402"/>
    </source>
</evidence>
<reference evidence="1" key="1">
    <citation type="journal article" date="2021" name="bioRxiv">
        <title>Whole Genome Assembly and Annotation of Northern Wild Rice, Zizania palustris L., Supports a Whole Genome Duplication in the Zizania Genus.</title>
        <authorList>
            <person name="Haas M."/>
            <person name="Kono T."/>
            <person name="Macchietto M."/>
            <person name="Millas R."/>
            <person name="McGilp L."/>
            <person name="Shao M."/>
            <person name="Duquette J."/>
            <person name="Hirsch C.N."/>
            <person name="Kimball J."/>
        </authorList>
    </citation>
    <scope>NUCLEOTIDE SEQUENCE</scope>
    <source>
        <tissue evidence="1">Fresh leaf tissue</tissue>
    </source>
</reference>
<sequence length="136" mass="15176">MPYPFLQSLSLQFPFDLDSYLRADDEAEDASAPFAAPLLPEVKEVLQNMLRHLEDLVEVLVNDSGQIHGCLNDILNLLPLGLVDVLMSTAHLEFHRSAVQRALCQMDDRVCCVSQWEEIKELNAAALAEGSLLDQL</sequence>
<proteinExistence type="predicted"/>
<dbReference type="Proteomes" id="UP000729402">
    <property type="component" value="Unassembled WGS sequence"/>
</dbReference>
<accession>A0A8J5VFD3</accession>
<protein>
    <submittedName>
        <fullName evidence="1">Uncharacterized protein</fullName>
    </submittedName>
</protein>